<evidence type="ECO:0000313" key="3">
    <source>
        <dbReference type="Proteomes" id="UP000035579"/>
    </source>
</evidence>
<proteinExistence type="predicted"/>
<name>A0AAC8TGI5_9BACT</name>
<dbReference type="EMBL" id="CP011509">
    <property type="protein sequence ID" value="AKJ05173.1"/>
    <property type="molecule type" value="Genomic_DNA"/>
</dbReference>
<sequence>MVPHAGLRSSSWFHHARPAVERAGPGVFDPGTALSTTGQFPGEASGSFE</sequence>
<dbReference type="AlphaFoldDB" id="A0AAC8TGI5"/>
<dbReference type="KEGG" id="age:AA314_06799"/>
<feature type="region of interest" description="Disordered" evidence="1">
    <location>
        <begin position="23"/>
        <end position="49"/>
    </location>
</feature>
<evidence type="ECO:0000313" key="2">
    <source>
        <dbReference type="EMBL" id="AKJ05173.1"/>
    </source>
</evidence>
<dbReference type="Proteomes" id="UP000035579">
    <property type="component" value="Chromosome"/>
</dbReference>
<accession>A0AAC8TGI5</accession>
<gene>
    <name evidence="2" type="ORF">AA314_06799</name>
</gene>
<evidence type="ECO:0000256" key="1">
    <source>
        <dbReference type="SAM" id="MobiDB-lite"/>
    </source>
</evidence>
<organism evidence="2 3">
    <name type="scientific">Archangium gephyra</name>
    <dbReference type="NCBI Taxonomy" id="48"/>
    <lineage>
        <taxon>Bacteria</taxon>
        <taxon>Pseudomonadati</taxon>
        <taxon>Myxococcota</taxon>
        <taxon>Myxococcia</taxon>
        <taxon>Myxococcales</taxon>
        <taxon>Cystobacterineae</taxon>
        <taxon>Archangiaceae</taxon>
        <taxon>Archangium</taxon>
    </lineage>
</organism>
<protein>
    <submittedName>
        <fullName evidence="2">Uncharacterized protein</fullName>
    </submittedName>
</protein>
<reference evidence="2 3" key="1">
    <citation type="submission" date="2015-05" db="EMBL/GenBank/DDBJ databases">
        <title>Genome assembly of Archangium gephyra DSM 2261.</title>
        <authorList>
            <person name="Sharma G."/>
            <person name="Subramanian S."/>
        </authorList>
    </citation>
    <scope>NUCLEOTIDE SEQUENCE [LARGE SCALE GENOMIC DNA]</scope>
    <source>
        <strain evidence="2 3">DSM 2261</strain>
    </source>
</reference>